<dbReference type="CTD" id="20195853"/>
<dbReference type="AlphaFoldDB" id="T1EH03"/>
<dbReference type="GO" id="GO:0005681">
    <property type="term" value="C:spliceosomal complex"/>
    <property type="evidence" value="ECO:0000318"/>
    <property type="project" value="GO_Central"/>
</dbReference>
<dbReference type="RefSeq" id="XP_009017431.1">
    <property type="nucleotide sequence ID" value="XM_009019183.1"/>
</dbReference>
<reference evidence="11" key="3">
    <citation type="submission" date="2015-06" db="UniProtKB">
        <authorList>
            <consortium name="EnsemblMetazoa"/>
        </authorList>
    </citation>
    <scope>IDENTIFICATION</scope>
</reference>
<dbReference type="Proteomes" id="UP000015101">
    <property type="component" value="Unassembled WGS sequence"/>
</dbReference>
<dbReference type="InterPro" id="IPR052094">
    <property type="entry name" value="Pre-mRNA-splicing_ERAD"/>
</dbReference>
<dbReference type="InterPro" id="IPR012677">
    <property type="entry name" value="Nucleotide-bd_a/b_plait_sf"/>
</dbReference>
<dbReference type="Pfam" id="PF00226">
    <property type="entry name" value="DnaJ"/>
    <property type="match status" value="1"/>
</dbReference>
<feature type="coiled-coil region" evidence="7">
    <location>
        <begin position="69"/>
        <end position="140"/>
    </location>
</feature>
<dbReference type="EnsemblMetazoa" id="HelroT124201">
    <property type="protein sequence ID" value="HelroP124201"/>
    <property type="gene ID" value="HelroG124201"/>
</dbReference>
<dbReference type="OMA" id="KYGHISD"/>
<dbReference type="Pfam" id="PF00076">
    <property type="entry name" value="RRM_1"/>
    <property type="match status" value="1"/>
</dbReference>
<keyword evidence="7" id="KW-0175">Coiled coil</keyword>
<feature type="domain" description="J" evidence="8">
    <location>
        <begin position="1"/>
        <end position="66"/>
    </location>
</feature>
<dbReference type="InterPro" id="IPR000504">
    <property type="entry name" value="RRM_dom"/>
</dbReference>
<dbReference type="InterPro" id="IPR036869">
    <property type="entry name" value="J_dom_sf"/>
</dbReference>
<reference evidence="10 12" key="2">
    <citation type="journal article" date="2013" name="Nature">
        <title>Insights into bilaterian evolution from three spiralian genomes.</title>
        <authorList>
            <person name="Simakov O."/>
            <person name="Marletaz F."/>
            <person name="Cho S.J."/>
            <person name="Edsinger-Gonzales E."/>
            <person name="Havlak P."/>
            <person name="Hellsten U."/>
            <person name="Kuo D.H."/>
            <person name="Larsson T."/>
            <person name="Lv J."/>
            <person name="Arendt D."/>
            <person name="Savage R."/>
            <person name="Osoegawa K."/>
            <person name="de Jong P."/>
            <person name="Grimwood J."/>
            <person name="Chapman J.A."/>
            <person name="Shapiro H."/>
            <person name="Aerts A."/>
            <person name="Otillar R.P."/>
            <person name="Terry A.Y."/>
            <person name="Boore J.L."/>
            <person name="Grigoriev I.V."/>
            <person name="Lindberg D.R."/>
            <person name="Seaver E.C."/>
            <person name="Weisblat D.A."/>
            <person name="Putnam N.H."/>
            <person name="Rokhsar D.S."/>
        </authorList>
    </citation>
    <scope>NUCLEOTIDE SEQUENCE</scope>
</reference>
<evidence type="ECO:0000256" key="7">
    <source>
        <dbReference type="SAM" id="Coils"/>
    </source>
</evidence>
<dbReference type="SUPFAM" id="SSF46565">
    <property type="entry name" value="Chaperone J-domain"/>
    <property type="match status" value="1"/>
</dbReference>
<feature type="domain" description="RRM" evidence="9">
    <location>
        <begin position="161"/>
        <end position="221"/>
    </location>
</feature>
<dbReference type="Gene3D" id="1.10.287.110">
    <property type="entry name" value="DnaJ domain"/>
    <property type="match status" value="1"/>
</dbReference>
<dbReference type="GO" id="GO:0005737">
    <property type="term" value="C:cytoplasm"/>
    <property type="evidence" value="ECO:0007669"/>
    <property type="project" value="UniProtKB-SubCell"/>
</dbReference>
<dbReference type="GO" id="GO:0000390">
    <property type="term" value="P:spliceosomal complex disassembly"/>
    <property type="evidence" value="ECO:0000318"/>
    <property type="project" value="GO_Central"/>
</dbReference>
<comment type="subcellular location">
    <subcellularLocation>
        <location evidence="2">Cytoplasm</location>
    </subcellularLocation>
    <subcellularLocation>
        <location evidence="1">Nucleus</location>
    </subcellularLocation>
</comment>
<organism evidence="11 12">
    <name type="scientific">Helobdella robusta</name>
    <name type="common">Californian leech</name>
    <dbReference type="NCBI Taxonomy" id="6412"/>
    <lineage>
        <taxon>Eukaryota</taxon>
        <taxon>Metazoa</taxon>
        <taxon>Spiralia</taxon>
        <taxon>Lophotrochozoa</taxon>
        <taxon>Annelida</taxon>
        <taxon>Clitellata</taxon>
        <taxon>Hirudinea</taxon>
        <taxon>Rhynchobdellida</taxon>
        <taxon>Glossiphoniidae</taxon>
        <taxon>Helobdella</taxon>
    </lineage>
</organism>
<dbReference type="KEGG" id="hro:HELRODRAFT_124201"/>
<dbReference type="EMBL" id="AMQM01004254">
    <property type="status" value="NOT_ANNOTATED_CDS"/>
    <property type="molecule type" value="Genomic_DNA"/>
</dbReference>
<dbReference type="PRINTS" id="PR00625">
    <property type="entry name" value="JDOMAIN"/>
</dbReference>
<dbReference type="STRING" id="6412.T1EH03"/>
<keyword evidence="4" id="KW-0143">Chaperone</keyword>
<keyword evidence="3" id="KW-0963">Cytoplasm</keyword>
<dbReference type="OrthoDB" id="10250354at2759"/>
<evidence type="ECO:0000256" key="2">
    <source>
        <dbReference type="ARBA" id="ARBA00004496"/>
    </source>
</evidence>
<protein>
    <recommendedName>
        <fullName evidence="13">J domain-containing protein</fullName>
    </recommendedName>
</protein>
<evidence type="ECO:0000256" key="6">
    <source>
        <dbReference type="PROSITE-ProRule" id="PRU00176"/>
    </source>
</evidence>
<dbReference type="PROSITE" id="PS50102">
    <property type="entry name" value="RRM"/>
    <property type="match status" value="1"/>
</dbReference>
<gene>
    <name evidence="11" type="primary">20195853</name>
    <name evidence="10" type="ORF">HELRODRAFT_124201</name>
</gene>
<dbReference type="EMBL" id="KB096502">
    <property type="protein sequence ID" value="ESO04162.1"/>
    <property type="molecule type" value="Genomic_DNA"/>
</dbReference>
<keyword evidence="5" id="KW-0539">Nucleus</keyword>
<accession>T1EH03</accession>
<dbReference type="PANTHER" id="PTHR44313">
    <property type="entry name" value="DNAJ HOMOLOG SUBFAMILY C MEMBER 17"/>
    <property type="match status" value="1"/>
</dbReference>
<evidence type="ECO:0000256" key="3">
    <source>
        <dbReference type="ARBA" id="ARBA00022490"/>
    </source>
</evidence>
<evidence type="ECO:0008006" key="13">
    <source>
        <dbReference type="Google" id="ProtNLM"/>
    </source>
</evidence>
<reference evidence="12" key="1">
    <citation type="submission" date="2012-12" db="EMBL/GenBank/DDBJ databases">
        <authorList>
            <person name="Hellsten U."/>
            <person name="Grimwood J."/>
            <person name="Chapman J.A."/>
            <person name="Shapiro H."/>
            <person name="Aerts A."/>
            <person name="Otillar R.P."/>
            <person name="Terry A.Y."/>
            <person name="Boore J.L."/>
            <person name="Simakov O."/>
            <person name="Marletaz F."/>
            <person name="Cho S.-J."/>
            <person name="Edsinger-Gonzales E."/>
            <person name="Havlak P."/>
            <person name="Kuo D.-H."/>
            <person name="Larsson T."/>
            <person name="Lv J."/>
            <person name="Arendt D."/>
            <person name="Savage R."/>
            <person name="Osoegawa K."/>
            <person name="de Jong P."/>
            <person name="Lindberg D.R."/>
            <person name="Seaver E.C."/>
            <person name="Weisblat D.A."/>
            <person name="Putnam N.H."/>
            <person name="Grigoriev I.V."/>
            <person name="Rokhsar D.S."/>
        </authorList>
    </citation>
    <scope>NUCLEOTIDE SEQUENCE</scope>
</reference>
<sequence>DLYELLDVPQLSCEDLVKKAYKKQALKLHPDKNPNNSKAVEQFQLLQKVYEFFLDPIKKNEYDSVIRAREQAEKKKKEMDVNRKRFAEKLIADEARAKKQRLEEDVFKQQEELRKRAELKAEMEREAVEERERLKRKQMKESKMREDENNGGYNVKIKWKLSQDYDYDENVLRKIFSRYGVVKELIFSGNKKGLCLVQYSGQEQALASLDEVGLPSCPLKV</sequence>
<dbReference type="SUPFAM" id="SSF54928">
    <property type="entry name" value="RNA-binding domain, RBD"/>
    <property type="match status" value="1"/>
</dbReference>
<keyword evidence="6" id="KW-0694">RNA-binding</keyword>
<dbReference type="GeneID" id="20195853"/>
<dbReference type="PROSITE" id="PS50076">
    <property type="entry name" value="DNAJ_2"/>
    <property type="match status" value="1"/>
</dbReference>
<dbReference type="HOGENOM" id="CLU_045732_1_0_1"/>
<dbReference type="eggNOG" id="KOG0691">
    <property type="taxonomic scope" value="Eukaryota"/>
</dbReference>
<dbReference type="SMART" id="SM00271">
    <property type="entry name" value="DnaJ"/>
    <property type="match status" value="1"/>
</dbReference>
<evidence type="ECO:0000259" key="9">
    <source>
        <dbReference type="PROSITE" id="PS50102"/>
    </source>
</evidence>
<dbReference type="InterPro" id="IPR001623">
    <property type="entry name" value="DnaJ_domain"/>
</dbReference>
<dbReference type="CDD" id="cd06257">
    <property type="entry name" value="DnaJ"/>
    <property type="match status" value="1"/>
</dbReference>
<dbReference type="InParanoid" id="T1EH03"/>
<dbReference type="InterPro" id="IPR035979">
    <property type="entry name" value="RBD_domain_sf"/>
</dbReference>
<evidence type="ECO:0000259" key="8">
    <source>
        <dbReference type="PROSITE" id="PS50076"/>
    </source>
</evidence>
<dbReference type="PANTHER" id="PTHR44313:SF1">
    <property type="entry name" value="DNAJ HOMOLOG SUBFAMILY C MEMBER 17"/>
    <property type="match status" value="1"/>
</dbReference>
<evidence type="ECO:0000256" key="4">
    <source>
        <dbReference type="ARBA" id="ARBA00023186"/>
    </source>
</evidence>
<evidence type="ECO:0000256" key="5">
    <source>
        <dbReference type="ARBA" id="ARBA00023242"/>
    </source>
</evidence>
<name>T1EH03_HELRO</name>
<keyword evidence="12" id="KW-1185">Reference proteome</keyword>
<dbReference type="FunCoup" id="T1EH03">
    <property type="interactions" value="1376"/>
</dbReference>
<proteinExistence type="predicted"/>
<evidence type="ECO:0000256" key="1">
    <source>
        <dbReference type="ARBA" id="ARBA00004123"/>
    </source>
</evidence>
<evidence type="ECO:0000313" key="10">
    <source>
        <dbReference type="EMBL" id="ESO04162.1"/>
    </source>
</evidence>
<dbReference type="GO" id="GO:0003723">
    <property type="term" value="F:RNA binding"/>
    <property type="evidence" value="ECO:0007669"/>
    <property type="project" value="UniProtKB-UniRule"/>
</dbReference>
<dbReference type="Gene3D" id="3.30.70.330">
    <property type="match status" value="1"/>
</dbReference>
<evidence type="ECO:0000313" key="11">
    <source>
        <dbReference type="EnsemblMetazoa" id="HelroP124201"/>
    </source>
</evidence>
<evidence type="ECO:0000313" key="12">
    <source>
        <dbReference type="Proteomes" id="UP000015101"/>
    </source>
</evidence>